<dbReference type="GO" id="GO:0071028">
    <property type="term" value="P:nuclear mRNA surveillance"/>
    <property type="evidence" value="ECO:0007669"/>
    <property type="project" value="TreeGrafter"/>
</dbReference>
<sequence length="249" mass="26636">MELLSCEGLRQDGRTSTCLRTMKCRLGLYDRPNGSAFMQMGNTQVLAAVYGPKEGRTVKSTTGLGECVVTCVVSRVAACAGERIRRPKDQRTRATSNLVAGALQAAVRGSKYPGSQIDVYVQVIQADGGVTATCINAACLALLHAGIELMDYVTACTASAVPTAAHTSTQTCALVDASQAECSGGCEVTVALLPNKDKIVALHTCHPLHQSQFESVLDMAMHGCREIYKHMHGEVTTFLQQHHAIMSHR</sequence>
<reference evidence="3" key="2">
    <citation type="journal article" date="2018" name="Biosci. Biotechnol. Biochem.">
        <title>Polysaccharide hydrolase of the hadal zone amphipods Hirondellea gigas.</title>
        <authorList>
            <person name="Kobayashi H."/>
            <person name="Nagahama T."/>
            <person name="Arai W."/>
            <person name="Sasagawa Y."/>
            <person name="Umeda M."/>
            <person name="Hayashi T."/>
            <person name="Nikaido I."/>
            <person name="Watanabe H."/>
            <person name="Oguri K."/>
            <person name="Kitazato H."/>
            <person name="Fujioka K."/>
            <person name="Kido Y."/>
            <person name="Takami H."/>
        </authorList>
    </citation>
    <scope>NUCLEOTIDE SEQUENCE</scope>
    <source>
        <tissue evidence="3">Whole body</tissue>
    </source>
</reference>
<dbReference type="InterPro" id="IPR020568">
    <property type="entry name" value="Ribosomal_Su5_D2-typ_SF"/>
</dbReference>
<evidence type="ECO:0000313" key="3">
    <source>
        <dbReference type="EMBL" id="LAB67465.1"/>
    </source>
</evidence>
<dbReference type="SUPFAM" id="SSF55666">
    <property type="entry name" value="Ribonuclease PH domain 2-like"/>
    <property type="match status" value="1"/>
</dbReference>
<proteinExistence type="evidence at transcript level"/>
<dbReference type="EMBL" id="IACT01001897">
    <property type="protein sequence ID" value="LAC21215.1"/>
    <property type="molecule type" value="mRNA"/>
</dbReference>
<dbReference type="Pfam" id="PF01138">
    <property type="entry name" value="RNase_PH"/>
    <property type="match status" value="1"/>
</dbReference>
<dbReference type="SUPFAM" id="SSF54211">
    <property type="entry name" value="Ribosomal protein S5 domain 2-like"/>
    <property type="match status" value="1"/>
</dbReference>
<dbReference type="GO" id="GO:0005730">
    <property type="term" value="C:nucleolus"/>
    <property type="evidence" value="ECO:0007669"/>
    <property type="project" value="TreeGrafter"/>
</dbReference>
<dbReference type="PANTHER" id="PTHR11953:SF0">
    <property type="entry name" value="EXOSOME COMPLEX COMPONENT RRP41"/>
    <property type="match status" value="1"/>
</dbReference>
<protein>
    <submittedName>
        <fullName evidence="3">Exosome complex component RRP41-like</fullName>
    </submittedName>
</protein>
<dbReference type="Gene3D" id="3.30.230.70">
    <property type="entry name" value="GHMP Kinase, N-terminal domain"/>
    <property type="match status" value="1"/>
</dbReference>
<dbReference type="GO" id="GO:0034475">
    <property type="term" value="P:U4 snRNA 3'-end processing"/>
    <property type="evidence" value="ECO:0007669"/>
    <property type="project" value="TreeGrafter"/>
</dbReference>
<dbReference type="GO" id="GO:0000176">
    <property type="term" value="C:nuclear exosome (RNase complex)"/>
    <property type="evidence" value="ECO:0007669"/>
    <property type="project" value="TreeGrafter"/>
</dbReference>
<dbReference type="InterPro" id="IPR027408">
    <property type="entry name" value="PNPase/RNase_PH_dom_sf"/>
</dbReference>
<reference evidence="4" key="1">
    <citation type="submission" date="2017-11" db="EMBL/GenBank/DDBJ databases">
        <title>The sensing device of the deep-sea amphipod.</title>
        <authorList>
            <person name="Kobayashi H."/>
            <person name="Nagahama T."/>
            <person name="Arai W."/>
            <person name="Sasagawa Y."/>
            <person name="Umeda M."/>
            <person name="Hayashi T."/>
            <person name="Nikaido I."/>
            <person name="Watanabe H."/>
            <person name="Oguri K."/>
            <person name="Kitazato H."/>
            <person name="Fujioka K."/>
            <person name="Kido Y."/>
            <person name="Takami H."/>
        </authorList>
    </citation>
    <scope>NUCLEOTIDE SEQUENCE</scope>
    <source>
        <tissue evidence="4">Whole body</tissue>
    </source>
</reference>
<evidence type="ECO:0000313" key="4">
    <source>
        <dbReference type="EMBL" id="LAC21215.1"/>
    </source>
</evidence>
<dbReference type="PANTHER" id="PTHR11953">
    <property type="entry name" value="EXOSOME COMPLEX COMPONENT"/>
    <property type="match status" value="1"/>
</dbReference>
<dbReference type="InterPro" id="IPR036345">
    <property type="entry name" value="ExoRNase_PH_dom2_sf"/>
</dbReference>
<evidence type="ECO:0000259" key="2">
    <source>
        <dbReference type="Pfam" id="PF01138"/>
    </source>
</evidence>
<dbReference type="InterPro" id="IPR050080">
    <property type="entry name" value="RNase_PH"/>
</dbReference>
<dbReference type="EMBL" id="IACF01001786">
    <property type="protein sequence ID" value="LAB67465.1"/>
    <property type="molecule type" value="mRNA"/>
</dbReference>
<dbReference type="GO" id="GO:0003723">
    <property type="term" value="F:RNA binding"/>
    <property type="evidence" value="ECO:0007669"/>
    <property type="project" value="TreeGrafter"/>
</dbReference>
<evidence type="ECO:0000256" key="1">
    <source>
        <dbReference type="ARBA" id="ARBA00006678"/>
    </source>
</evidence>
<dbReference type="AlphaFoldDB" id="A0A2P2I0A3"/>
<dbReference type="GO" id="GO:0016075">
    <property type="term" value="P:rRNA catabolic process"/>
    <property type="evidence" value="ECO:0007669"/>
    <property type="project" value="TreeGrafter"/>
</dbReference>
<dbReference type="GO" id="GO:0071051">
    <property type="term" value="P:poly(A)-dependent snoRNA 3'-end processing"/>
    <property type="evidence" value="ECO:0007669"/>
    <property type="project" value="TreeGrafter"/>
</dbReference>
<accession>A0A2P2I0A3</accession>
<comment type="similarity">
    <text evidence="1">Belongs to the RNase PH family.</text>
</comment>
<organism evidence="3">
    <name type="scientific">Hirondellea gigas</name>
    <dbReference type="NCBI Taxonomy" id="1518452"/>
    <lineage>
        <taxon>Eukaryota</taxon>
        <taxon>Metazoa</taxon>
        <taxon>Ecdysozoa</taxon>
        <taxon>Arthropoda</taxon>
        <taxon>Crustacea</taxon>
        <taxon>Multicrustacea</taxon>
        <taxon>Malacostraca</taxon>
        <taxon>Eumalacostraca</taxon>
        <taxon>Peracarida</taxon>
        <taxon>Amphipoda</taxon>
        <taxon>Amphilochidea</taxon>
        <taxon>Lysianassida</taxon>
        <taxon>Lysianassidira</taxon>
        <taxon>Lysianassoidea</taxon>
        <taxon>Lysianassidae</taxon>
        <taxon>Hirondellea</taxon>
    </lineage>
</organism>
<name>A0A2P2I0A3_9CRUS</name>
<feature type="domain" description="Exoribonuclease phosphorolytic" evidence="2">
    <location>
        <begin position="19"/>
        <end position="148"/>
    </location>
</feature>
<dbReference type="GO" id="GO:0000177">
    <property type="term" value="C:cytoplasmic exosome (RNase complex)"/>
    <property type="evidence" value="ECO:0007669"/>
    <property type="project" value="TreeGrafter"/>
</dbReference>
<dbReference type="InterPro" id="IPR001247">
    <property type="entry name" value="ExoRNase_PH_dom1"/>
</dbReference>